<dbReference type="Pfam" id="PF03754">
    <property type="entry name" value="At2g31720-like"/>
    <property type="match status" value="1"/>
</dbReference>
<comment type="subcellular location">
    <subcellularLocation>
        <location evidence="1">Nucleus</location>
    </subcellularLocation>
</comment>
<keyword evidence="9" id="KW-1185">Reference proteome</keyword>
<evidence type="ECO:0000313" key="8">
    <source>
        <dbReference type="EMBL" id="PWA80710.1"/>
    </source>
</evidence>
<keyword evidence="2" id="KW-0805">Transcription regulation</keyword>
<dbReference type="PANTHER" id="PTHR31541:SF25">
    <property type="entry name" value="GAMMA-GLIADIN B"/>
    <property type="match status" value="1"/>
</dbReference>
<dbReference type="AlphaFoldDB" id="A0A2U1P4T9"/>
<organism evidence="8 9">
    <name type="scientific">Artemisia annua</name>
    <name type="common">Sweet wormwood</name>
    <dbReference type="NCBI Taxonomy" id="35608"/>
    <lineage>
        <taxon>Eukaryota</taxon>
        <taxon>Viridiplantae</taxon>
        <taxon>Streptophyta</taxon>
        <taxon>Embryophyta</taxon>
        <taxon>Tracheophyta</taxon>
        <taxon>Spermatophyta</taxon>
        <taxon>Magnoliopsida</taxon>
        <taxon>eudicotyledons</taxon>
        <taxon>Gunneridae</taxon>
        <taxon>Pentapetalae</taxon>
        <taxon>asterids</taxon>
        <taxon>campanulids</taxon>
        <taxon>Asterales</taxon>
        <taxon>Asteraceae</taxon>
        <taxon>Asteroideae</taxon>
        <taxon>Anthemideae</taxon>
        <taxon>Artemisiinae</taxon>
        <taxon>Artemisia</taxon>
    </lineage>
</organism>
<evidence type="ECO:0000256" key="4">
    <source>
        <dbReference type="ARBA" id="ARBA00023163"/>
    </source>
</evidence>
<evidence type="ECO:0000256" key="1">
    <source>
        <dbReference type="ARBA" id="ARBA00004123"/>
    </source>
</evidence>
<keyword evidence="4" id="KW-0804">Transcription</keyword>
<proteinExistence type="predicted"/>
<feature type="region of interest" description="Disordered" evidence="6">
    <location>
        <begin position="61"/>
        <end position="97"/>
    </location>
</feature>
<dbReference type="Gene3D" id="2.40.330.10">
    <property type="entry name" value="DNA-binding pseudobarrel domain"/>
    <property type="match status" value="1"/>
</dbReference>
<dbReference type="InterPro" id="IPR003340">
    <property type="entry name" value="B3_DNA-bd"/>
</dbReference>
<dbReference type="STRING" id="35608.A0A2U1P4T9"/>
<dbReference type="GO" id="GO:0003677">
    <property type="term" value="F:DNA binding"/>
    <property type="evidence" value="ECO:0007669"/>
    <property type="project" value="UniProtKB-KW"/>
</dbReference>
<evidence type="ECO:0000256" key="6">
    <source>
        <dbReference type="SAM" id="MobiDB-lite"/>
    </source>
</evidence>
<dbReference type="GO" id="GO:0005634">
    <property type="term" value="C:nucleus"/>
    <property type="evidence" value="ECO:0007669"/>
    <property type="project" value="UniProtKB-SubCell"/>
</dbReference>
<feature type="domain" description="TF-B3" evidence="7">
    <location>
        <begin position="135"/>
        <end position="244"/>
    </location>
</feature>
<evidence type="ECO:0000256" key="5">
    <source>
        <dbReference type="ARBA" id="ARBA00023242"/>
    </source>
</evidence>
<feature type="compositionally biased region" description="Basic and acidic residues" evidence="6">
    <location>
        <begin position="61"/>
        <end position="70"/>
    </location>
</feature>
<dbReference type="EMBL" id="PKPP01001684">
    <property type="protein sequence ID" value="PWA80710.1"/>
    <property type="molecule type" value="Genomic_DNA"/>
</dbReference>
<sequence>MDKTTERVKEERCRKGVARFLSVIEFRDDNPKVSEIFFAKLAEIRRKESASNKTFLKITKTKDSRRDKSPDNPLSNTIFNGVDHSSEDQSVENTENEYSTNTPCLFEDLIISDGGVDLNDYIRSIGGSNLELMFEKRLTKTDVTKSQGRLLIPVKQVKNLGFLTKDEKNILMRNKEGINVRVLDSKRRTWTLNLGIWSMSSSENYVFKSGWNHVVNANGLKENMMVRVWSFRVDKQMCFALVRV</sequence>
<dbReference type="PANTHER" id="PTHR31541">
    <property type="entry name" value="B3 DOMAIN PLANT PROTEIN-RELATED"/>
    <property type="match status" value="1"/>
</dbReference>
<dbReference type="Proteomes" id="UP000245207">
    <property type="component" value="Unassembled WGS sequence"/>
</dbReference>
<comment type="caution">
    <text evidence="8">The sequence shown here is derived from an EMBL/GenBank/DDBJ whole genome shotgun (WGS) entry which is preliminary data.</text>
</comment>
<dbReference type="SUPFAM" id="SSF101936">
    <property type="entry name" value="DNA-binding pseudobarrel domain"/>
    <property type="match status" value="1"/>
</dbReference>
<keyword evidence="3 8" id="KW-0238">DNA-binding</keyword>
<evidence type="ECO:0000313" key="9">
    <source>
        <dbReference type="Proteomes" id="UP000245207"/>
    </source>
</evidence>
<dbReference type="InterPro" id="IPR015300">
    <property type="entry name" value="DNA-bd_pseudobarrel_sf"/>
</dbReference>
<evidence type="ECO:0000256" key="2">
    <source>
        <dbReference type="ARBA" id="ARBA00023015"/>
    </source>
</evidence>
<dbReference type="InterPro" id="IPR005508">
    <property type="entry name" value="At2g31720-like"/>
</dbReference>
<keyword evidence="5" id="KW-0539">Nucleus</keyword>
<name>A0A2U1P4T9_ARTAN</name>
<evidence type="ECO:0000256" key="3">
    <source>
        <dbReference type="ARBA" id="ARBA00023125"/>
    </source>
</evidence>
<accession>A0A2U1P4T9</accession>
<reference evidence="8 9" key="1">
    <citation type="journal article" date="2018" name="Mol. Plant">
        <title>The genome of Artemisia annua provides insight into the evolution of Asteraceae family and artemisinin biosynthesis.</title>
        <authorList>
            <person name="Shen Q."/>
            <person name="Zhang L."/>
            <person name="Liao Z."/>
            <person name="Wang S."/>
            <person name="Yan T."/>
            <person name="Shi P."/>
            <person name="Liu M."/>
            <person name="Fu X."/>
            <person name="Pan Q."/>
            <person name="Wang Y."/>
            <person name="Lv Z."/>
            <person name="Lu X."/>
            <person name="Zhang F."/>
            <person name="Jiang W."/>
            <person name="Ma Y."/>
            <person name="Chen M."/>
            <person name="Hao X."/>
            <person name="Li L."/>
            <person name="Tang Y."/>
            <person name="Lv G."/>
            <person name="Zhou Y."/>
            <person name="Sun X."/>
            <person name="Brodelius P.E."/>
            <person name="Rose J.K.C."/>
            <person name="Tang K."/>
        </authorList>
    </citation>
    <scope>NUCLEOTIDE SEQUENCE [LARGE SCALE GENOMIC DNA]</scope>
    <source>
        <strain evidence="9">cv. Huhao1</strain>
        <tissue evidence="8">Leaf</tissue>
    </source>
</reference>
<gene>
    <name evidence="8" type="ORF">CTI12_AA194060</name>
</gene>
<dbReference type="OrthoDB" id="1935604at2759"/>
<protein>
    <submittedName>
        <fullName evidence="8">B3 domain-containing protein, DNA-binding pseudobarrel domain protein</fullName>
    </submittedName>
</protein>
<dbReference type="PROSITE" id="PS50863">
    <property type="entry name" value="B3"/>
    <property type="match status" value="1"/>
</dbReference>
<dbReference type="CDD" id="cd10017">
    <property type="entry name" value="B3_DNA"/>
    <property type="match status" value="1"/>
</dbReference>
<evidence type="ECO:0000259" key="7">
    <source>
        <dbReference type="PROSITE" id="PS50863"/>
    </source>
</evidence>